<evidence type="ECO:0000313" key="2">
    <source>
        <dbReference type="EMBL" id="SMF47575.1"/>
    </source>
</evidence>
<dbReference type="PANTHER" id="PTHR35519:SF2">
    <property type="entry name" value="PH DOMAIN PROTEIN"/>
    <property type="match status" value="1"/>
</dbReference>
<dbReference type="AlphaFoldDB" id="A0A1Y6C683"/>
<proteinExistence type="predicted"/>
<feature type="transmembrane region" description="Helical" evidence="1">
    <location>
        <begin position="115"/>
        <end position="137"/>
    </location>
</feature>
<dbReference type="Pfam" id="PF13430">
    <property type="entry name" value="DUF4112"/>
    <property type="match status" value="1"/>
</dbReference>
<evidence type="ECO:0000256" key="1">
    <source>
        <dbReference type="SAM" id="Phobius"/>
    </source>
</evidence>
<keyword evidence="1" id="KW-1133">Transmembrane helix</keyword>
<dbReference type="Proteomes" id="UP000192907">
    <property type="component" value="Unassembled WGS sequence"/>
</dbReference>
<keyword evidence="1" id="KW-0472">Membrane</keyword>
<evidence type="ECO:0000313" key="3">
    <source>
        <dbReference type="Proteomes" id="UP000192907"/>
    </source>
</evidence>
<sequence>MPESEARSLARILDASVRVPGTQIYFGLDSVLGLVPGIGDLSSGFLSTYIIVRAYQRGVPRSTLTRMILNVMFDTALGTIPIIGDLGDIFWKANTKNIELWRRAKEDHTRGTGDIIFLAALLISILAFSILCAYLTTKVMSYLASQMGFYPGR</sequence>
<dbReference type="EMBL" id="FWZT01000014">
    <property type="protein sequence ID" value="SMF47575.1"/>
    <property type="molecule type" value="Genomic_DNA"/>
</dbReference>
<keyword evidence="1" id="KW-0812">Transmembrane</keyword>
<organism evidence="2 3">
    <name type="scientific">Pseudobacteriovorax antillogorgiicola</name>
    <dbReference type="NCBI Taxonomy" id="1513793"/>
    <lineage>
        <taxon>Bacteria</taxon>
        <taxon>Pseudomonadati</taxon>
        <taxon>Bdellovibrionota</taxon>
        <taxon>Oligoflexia</taxon>
        <taxon>Oligoflexales</taxon>
        <taxon>Pseudobacteriovoracaceae</taxon>
        <taxon>Pseudobacteriovorax</taxon>
    </lineage>
</organism>
<dbReference type="PANTHER" id="PTHR35519">
    <property type="entry name" value="MEMBRANE PROTEINS"/>
    <property type="match status" value="1"/>
</dbReference>
<evidence type="ECO:0008006" key="4">
    <source>
        <dbReference type="Google" id="ProtNLM"/>
    </source>
</evidence>
<feature type="transmembrane region" description="Helical" evidence="1">
    <location>
        <begin position="31"/>
        <end position="52"/>
    </location>
</feature>
<protein>
    <recommendedName>
        <fullName evidence="4">DUF4112 domain-containing protein</fullName>
    </recommendedName>
</protein>
<name>A0A1Y6C683_9BACT</name>
<gene>
    <name evidence="2" type="ORF">SAMN06296036_114148</name>
</gene>
<dbReference type="STRING" id="1513793.SAMN06296036_114148"/>
<accession>A0A1Y6C683</accession>
<reference evidence="3" key="1">
    <citation type="submission" date="2017-04" db="EMBL/GenBank/DDBJ databases">
        <authorList>
            <person name="Varghese N."/>
            <person name="Submissions S."/>
        </authorList>
    </citation>
    <scope>NUCLEOTIDE SEQUENCE [LARGE SCALE GENOMIC DNA]</scope>
    <source>
        <strain evidence="3">RKEM611</strain>
    </source>
</reference>
<keyword evidence="3" id="KW-1185">Reference proteome</keyword>
<dbReference type="InterPro" id="IPR025187">
    <property type="entry name" value="DUF4112"/>
</dbReference>